<keyword evidence="4 6" id="KW-0689">Ribosomal protein</keyword>
<dbReference type="GO" id="GO:0015935">
    <property type="term" value="C:small ribosomal subunit"/>
    <property type="evidence" value="ECO:0007669"/>
    <property type="project" value="InterPro"/>
</dbReference>
<organism evidence="9 10">
    <name type="scientific">Legionella nautarum</name>
    <dbReference type="NCBI Taxonomy" id="45070"/>
    <lineage>
        <taxon>Bacteria</taxon>
        <taxon>Pseudomonadati</taxon>
        <taxon>Pseudomonadota</taxon>
        <taxon>Gammaproteobacteria</taxon>
        <taxon>Legionellales</taxon>
        <taxon>Legionellaceae</taxon>
        <taxon>Legionella</taxon>
    </lineage>
</organism>
<dbReference type="OrthoDB" id="9807653at2"/>
<comment type="subunit">
    <text evidence="6">Part of the 30S ribosomal subunit. Contacts proteins S9 and S11.</text>
</comment>
<dbReference type="GO" id="GO:0019843">
    <property type="term" value="F:rRNA binding"/>
    <property type="evidence" value="ECO:0007669"/>
    <property type="project" value="UniProtKB-UniRule"/>
</dbReference>
<dbReference type="Gene3D" id="1.10.455.10">
    <property type="entry name" value="Ribosomal protein S7 domain"/>
    <property type="match status" value="1"/>
</dbReference>
<dbReference type="GO" id="GO:0003735">
    <property type="term" value="F:structural constituent of ribosome"/>
    <property type="evidence" value="ECO:0007669"/>
    <property type="project" value="InterPro"/>
</dbReference>
<dbReference type="PANTHER" id="PTHR11205">
    <property type="entry name" value="RIBOSOMAL PROTEIN S7"/>
    <property type="match status" value="1"/>
</dbReference>
<dbReference type="InterPro" id="IPR036823">
    <property type="entry name" value="Ribosomal_uS7_dom_sf"/>
</dbReference>
<evidence type="ECO:0000313" key="10">
    <source>
        <dbReference type="Proteomes" id="UP000054725"/>
    </source>
</evidence>
<dbReference type="RefSeq" id="WP_058505254.1">
    <property type="nucleotide sequence ID" value="NZ_CAAAIF010000030.1"/>
</dbReference>
<evidence type="ECO:0000256" key="5">
    <source>
        <dbReference type="ARBA" id="ARBA00023274"/>
    </source>
</evidence>
<dbReference type="GO" id="GO:0006412">
    <property type="term" value="P:translation"/>
    <property type="evidence" value="ECO:0007669"/>
    <property type="project" value="UniProtKB-UniRule"/>
</dbReference>
<dbReference type="AlphaFoldDB" id="A0A0W0WMC4"/>
<evidence type="ECO:0000256" key="1">
    <source>
        <dbReference type="ARBA" id="ARBA00007151"/>
    </source>
</evidence>
<dbReference type="EMBL" id="LNYO01000023">
    <property type="protein sequence ID" value="KTD33493.1"/>
    <property type="molecule type" value="Genomic_DNA"/>
</dbReference>
<dbReference type="InterPro" id="IPR005717">
    <property type="entry name" value="Ribosomal_uS7_bac/org-type"/>
</dbReference>
<evidence type="ECO:0000256" key="2">
    <source>
        <dbReference type="ARBA" id="ARBA00022730"/>
    </source>
</evidence>
<dbReference type="CDD" id="cd14869">
    <property type="entry name" value="uS7_Bacteria"/>
    <property type="match status" value="1"/>
</dbReference>
<dbReference type="SUPFAM" id="SSF47973">
    <property type="entry name" value="Ribosomal protein S7"/>
    <property type="match status" value="1"/>
</dbReference>
<protein>
    <recommendedName>
        <fullName evidence="6">Small ribosomal subunit protein uS7</fullName>
    </recommendedName>
</protein>
<dbReference type="PROSITE" id="PS00052">
    <property type="entry name" value="RIBOSOMAL_S7"/>
    <property type="match status" value="1"/>
</dbReference>
<dbReference type="HAMAP" id="MF_00480_B">
    <property type="entry name" value="Ribosomal_uS7_B"/>
    <property type="match status" value="1"/>
</dbReference>
<evidence type="ECO:0000256" key="4">
    <source>
        <dbReference type="ARBA" id="ARBA00022980"/>
    </source>
</evidence>
<comment type="caution">
    <text evidence="9">The sequence shown here is derived from an EMBL/GenBank/DDBJ whole genome shotgun (WGS) entry which is preliminary data.</text>
</comment>
<gene>
    <name evidence="6 9" type="primary">rpsG</name>
    <name evidence="9" type="ORF">Lnau_2244</name>
</gene>
<proteinExistence type="inferred from homology"/>
<dbReference type="STRING" id="45070.Lnau_2244"/>
<feature type="domain" description="Small ribosomal subunit protein uS7" evidence="8">
    <location>
        <begin position="2"/>
        <end position="168"/>
    </location>
</feature>
<name>A0A0W0WMC4_9GAMM</name>
<keyword evidence="5 6" id="KW-0687">Ribonucleoprotein</keyword>
<evidence type="ECO:0000313" key="9">
    <source>
        <dbReference type="EMBL" id="KTD33493.1"/>
    </source>
</evidence>
<keyword evidence="10" id="KW-1185">Reference proteome</keyword>
<dbReference type="InterPro" id="IPR000235">
    <property type="entry name" value="Ribosomal_uS7"/>
</dbReference>
<comment type="similarity">
    <text evidence="1 6 7">Belongs to the universal ribosomal protein uS7 family.</text>
</comment>
<evidence type="ECO:0000256" key="3">
    <source>
        <dbReference type="ARBA" id="ARBA00022884"/>
    </source>
</evidence>
<accession>A0A0W0WMC4</accession>
<dbReference type="InterPro" id="IPR020606">
    <property type="entry name" value="Ribosomal_uS7_CS"/>
</dbReference>
<evidence type="ECO:0000259" key="8">
    <source>
        <dbReference type="Pfam" id="PF00177"/>
    </source>
</evidence>
<dbReference type="Proteomes" id="UP000054725">
    <property type="component" value="Unassembled WGS sequence"/>
</dbReference>
<reference evidence="9 10" key="1">
    <citation type="submission" date="2015-11" db="EMBL/GenBank/DDBJ databases">
        <title>Genomic analysis of 38 Legionella species identifies large and diverse effector repertoires.</title>
        <authorList>
            <person name="Burstein D."/>
            <person name="Amaro F."/>
            <person name="Zusman T."/>
            <person name="Lifshitz Z."/>
            <person name="Cohen O."/>
            <person name="Gilbert J.A."/>
            <person name="Pupko T."/>
            <person name="Shuman H.A."/>
            <person name="Segal G."/>
        </authorList>
    </citation>
    <scope>NUCLEOTIDE SEQUENCE [LARGE SCALE GENOMIC DNA]</scope>
    <source>
        <strain evidence="9 10">ATCC 49506</strain>
    </source>
</reference>
<dbReference type="InterPro" id="IPR023798">
    <property type="entry name" value="Ribosomal_uS7_dom"/>
</dbReference>
<keyword evidence="3 6" id="KW-0694">RNA-binding</keyword>
<dbReference type="NCBIfam" id="TIGR01029">
    <property type="entry name" value="rpsG_bact"/>
    <property type="match status" value="1"/>
</dbReference>
<dbReference type="GO" id="GO:0000049">
    <property type="term" value="F:tRNA binding"/>
    <property type="evidence" value="ECO:0007669"/>
    <property type="project" value="UniProtKB-UniRule"/>
</dbReference>
<evidence type="ECO:0000256" key="7">
    <source>
        <dbReference type="RuleBase" id="RU003619"/>
    </source>
</evidence>
<keyword evidence="2 6" id="KW-0699">rRNA-binding</keyword>
<sequence length="176" mass="19823">MPRRREVPKREILPDPKHHSELLAKFINVLMVSGKKSTAEKIIYGALDVLNDRVKKLKKNEDESGGEEGGSGTSSTVLRYFEQALDNVRPSVEVRSRRVGGATYQVPVEVRTDRSIALGMRWIVQAARSRGEQGMMLRLAGELMDAFESKGSAVKKREDTHKMAKANQAFAHFRWN</sequence>
<evidence type="ECO:0000256" key="6">
    <source>
        <dbReference type="HAMAP-Rule" id="MF_00480"/>
    </source>
</evidence>
<dbReference type="PATRIC" id="fig|45070.6.peg.2370"/>
<keyword evidence="6" id="KW-0820">tRNA-binding</keyword>
<comment type="function">
    <text evidence="6">One of the primary rRNA binding proteins, it binds directly to 16S rRNA where it nucleates assembly of the head domain of the 30S subunit. Is located at the subunit interface close to the decoding center, probably blocks exit of the E-site tRNA.</text>
</comment>
<dbReference type="PIRSF" id="PIRSF002122">
    <property type="entry name" value="RPS7p_RPS7a_RPS5e_RPS7o"/>
    <property type="match status" value="1"/>
</dbReference>
<dbReference type="Pfam" id="PF00177">
    <property type="entry name" value="Ribosomal_S7"/>
    <property type="match status" value="1"/>
</dbReference>